<proteinExistence type="predicted"/>
<dbReference type="HOGENOM" id="CLU_3005595_0_0_14"/>
<protein>
    <submittedName>
        <fullName evidence="1">Uncharacterized protein</fullName>
    </submittedName>
</protein>
<keyword evidence="2" id="KW-1185">Reference proteome</keyword>
<dbReference type="AlphaFoldDB" id="A0A097STA5"/>
<name>A0A097STA5_9BACT</name>
<gene>
    <name evidence="1" type="ORF">MGM1_4600</name>
</gene>
<dbReference type="KEGG" id="mgj:MGM1_4600"/>
<sequence>MSYQGLDKLIVGNGVFNNTPIESFETIHGLVPKTDTDKQKNIMNNNMLLYLIKVCC</sequence>
<reference evidence="1 2" key="1">
    <citation type="journal article" date="2014" name="PLoS ONE">
        <title>An emerging Mycoplasma associated with trichomoniasis, vaginal infection and disease.</title>
        <authorList>
            <consortium name="Vaginal Microbiome Consortium"/>
            <person name="Fettweis J.M."/>
            <person name="Serrano M.G."/>
            <person name="Huang B."/>
            <person name="Brooks J.P."/>
            <person name="Glascock A.L."/>
            <person name="Sheth N.U."/>
            <person name="Strauss J.F.III."/>
            <person name="Jefferson K.K."/>
            <person name="Buck G.A."/>
        </authorList>
    </citation>
    <scope>NUCLEOTIDE SEQUENCE [LARGE SCALE GENOMIC DNA]</scope>
    <source>
        <strain evidence="1 2">VCU_M1</strain>
    </source>
</reference>
<organism evidence="1 2">
    <name type="scientific">Candidatus Malacoplasma girerdii</name>
    <dbReference type="NCBI Taxonomy" id="1318617"/>
    <lineage>
        <taxon>Bacteria</taxon>
        <taxon>Bacillati</taxon>
        <taxon>Mycoplasmatota</taxon>
        <taxon>Mycoplasmoidales</taxon>
        <taxon>Mycoplasmoidaceae</taxon>
        <taxon>Malacoplasma</taxon>
    </lineage>
</organism>
<dbReference type="EMBL" id="CP007711">
    <property type="protein sequence ID" value="AIV03826.1"/>
    <property type="molecule type" value="Genomic_DNA"/>
</dbReference>
<dbReference type="Proteomes" id="UP000030066">
    <property type="component" value="Chromosome"/>
</dbReference>
<evidence type="ECO:0000313" key="1">
    <source>
        <dbReference type="EMBL" id="AIV03826.1"/>
    </source>
</evidence>
<evidence type="ECO:0000313" key="2">
    <source>
        <dbReference type="Proteomes" id="UP000030066"/>
    </source>
</evidence>
<accession>A0A097STA5</accession>